<proteinExistence type="predicted"/>
<evidence type="ECO:0000313" key="5">
    <source>
        <dbReference type="Proteomes" id="UP001396898"/>
    </source>
</evidence>
<organism evidence="4 5">
    <name type="scientific">Apiospora marii</name>
    <dbReference type="NCBI Taxonomy" id="335849"/>
    <lineage>
        <taxon>Eukaryota</taxon>
        <taxon>Fungi</taxon>
        <taxon>Dikarya</taxon>
        <taxon>Ascomycota</taxon>
        <taxon>Pezizomycotina</taxon>
        <taxon>Sordariomycetes</taxon>
        <taxon>Xylariomycetidae</taxon>
        <taxon>Amphisphaeriales</taxon>
        <taxon>Apiosporaceae</taxon>
        <taxon>Apiospora</taxon>
    </lineage>
</organism>
<feature type="domain" description="CCHC-type" evidence="3">
    <location>
        <begin position="251"/>
        <end position="265"/>
    </location>
</feature>
<evidence type="ECO:0000256" key="1">
    <source>
        <dbReference type="PROSITE-ProRule" id="PRU00047"/>
    </source>
</evidence>
<dbReference type="Gene3D" id="4.10.60.10">
    <property type="entry name" value="Zinc finger, CCHC-type"/>
    <property type="match status" value="1"/>
</dbReference>
<comment type="caution">
    <text evidence="4">The sequence shown here is derived from an EMBL/GenBank/DDBJ whole genome shotgun (WGS) entry which is preliminary data.</text>
</comment>
<gene>
    <name evidence="4" type="ORF">PG991_015474</name>
</gene>
<dbReference type="EMBL" id="JAQQWI010000022">
    <property type="protein sequence ID" value="KAK7996007.1"/>
    <property type="molecule type" value="Genomic_DNA"/>
</dbReference>
<feature type="region of interest" description="Disordered" evidence="2">
    <location>
        <begin position="174"/>
        <end position="252"/>
    </location>
</feature>
<keyword evidence="1" id="KW-0862">Zinc</keyword>
<accession>A0ABR1R1S6</accession>
<keyword evidence="1" id="KW-0863">Zinc-finger</keyword>
<keyword evidence="1" id="KW-0479">Metal-binding</keyword>
<dbReference type="PROSITE" id="PS50158">
    <property type="entry name" value="ZF_CCHC"/>
    <property type="match status" value="1"/>
</dbReference>
<feature type="compositionally biased region" description="Basic and acidic residues" evidence="2">
    <location>
        <begin position="17"/>
        <end position="33"/>
    </location>
</feature>
<name>A0ABR1R1S6_9PEZI</name>
<dbReference type="InterPro" id="IPR001878">
    <property type="entry name" value="Znf_CCHC"/>
</dbReference>
<dbReference type="InterPro" id="IPR036875">
    <property type="entry name" value="Znf_CCHC_sf"/>
</dbReference>
<feature type="compositionally biased region" description="Basic residues" evidence="2">
    <location>
        <begin position="1"/>
        <end position="16"/>
    </location>
</feature>
<sequence length="457" mass="50971">MTRSRGCRGGKGSRKGPQKEASDGQRSTKDPRRAQGQAQGQGQGQARSKPQSQSDSRRVSLPPRPPPVHESHQDRLQGADHRVSVPITHYPLPSEPEPFHRDYNLRNSVQSPILPSQPHDPWVGHGYVEVPRDEHRMNNLRAPAVDNPQLRSHEFYRQRTPPEYRPYQQSEITQMRPSFEGRGPPSSRLSSDVRHRHSRSMSPVAGSTRSSGNPGPAAAHASVTTATVTRVGEPCPDHVGDEQKKEPQQTRCGNCKREGHKVKDCVSKIGATGYIMACPRCNTNKHLYERCPSPHAPAIGTRQREEDDLYYLLTCRQNKPQIRAWTDLAALVRWTTPSLAAFPWTPAFALRYHEDPTQAAAERDYDYGKHDFGPGGGGRRPDREALMRRFDPSHPAIPKTPVPTMLVVPATPQEIESHQRTVAHDSPALVDTVMSDTNARAEAMGVNSGKPTYHPIW</sequence>
<feature type="compositionally biased region" description="Low complexity" evidence="2">
    <location>
        <begin position="34"/>
        <end position="47"/>
    </location>
</feature>
<dbReference type="SUPFAM" id="SSF57756">
    <property type="entry name" value="Retrovirus zinc finger-like domains"/>
    <property type="match status" value="1"/>
</dbReference>
<feature type="compositionally biased region" description="Basic and acidic residues" evidence="2">
    <location>
        <begin position="235"/>
        <end position="248"/>
    </location>
</feature>
<feature type="region of interest" description="Disordered" evidence="2">
    <location>
        <begin position="1"/>
        <end position="103"/>
    </location>
</feature>
<reference evidence="4 5" key="1">
    <citation type="submission" date="2023-01" db="EMBL/GenBank/DDBJ databases">
        <title>Analysis of 21 Apiospora genomes using comparative genomics revels a genus with tremendous synthesis potential of carbohydrate active enzymes and secondary metabolites.</title>
        <authorList>
            <person name="Sorensen T."/>
        </authorList>
    </citation>
    <scope>NUCLEOTIDE SEQUENCE [LARGE SCALE GENOMIC DNA]</scope>
    <source>
        <strain evidence="4 5">CBS 20057</strain>
    </source>
</reference>
<evidence type="ECO:0000313" key="4">
    <source>
        <dbReference type="EMBL" id="KAK7996007.1"/>
    </source>
</evidence>
<evidence type="ECO:0000256" key="2">
    <source>
        <dbReference type="SAM" id="MobiDB-lite"/>
    </source>
</evidence>
<evidence type="ECO:0000259" key="3">
    <source>
        <dbReference type="PROSITE" id="PS50158"/>
    </source>
</evidence>
<feature type="compositionally biased region" description="Low complexity" evidence="2">
    <location>
        <begin position="217"/>
        <end position="231"/>
    </location>
</feature>
<dbReference type="Proteomes" id="UP001396898">
    <property type="component" value="Unassembled WGS sequence"/>
</dbReference>
<protein>
    <recommendedName>
        <fullName evidence="3">CCHC-type domain-containing protein</fullName>
    </recommendedName>
</protein>
<keyword evidence="5" id="KW-1185">Reference proteome</keyword>
<feature type="compositionally biased region" description="Basic and acidic residues" evidence="2">
    <location>
        <begin position="67"/>
        <end position="83"/>
    </location>
</feature>